<dbReference type="Pfam" id="PF13307">
    <property type="entry name" value="Helicase_C_2"/>
    <property type="match status" value="1"/>
</dbReference>
<dbReference type="GO" id="GO:0016818">
    <property type="term" value="F:hydrolase activity, acting on acid anhydrides, in phosphorus-containing anhydrides"/>
    <property type="evidence" value="ECO:0007669"/>
    <property type="project" value="InterPro"/>
</dbReference>
<keyword evidence="2" id="KW-0067">ATP-binding</keyword>
<dbReference type="Pfam" id="PF00270">
    <property type="entry name" value="DEAD"/>
    <property type="match status" value="1"/>
</dbReference>
<protein>
    <submittedName>
        <fullName evidence="2">DEAD/DEAH box helicase</fullName>
    </submittedName>
</protein>
<feature type="domain" description="Helicase ATP-binding" evidence="1">
    <location>
        <begin position="45"/>
        <end position="309"/>
    </location>
</feature>
<keyword evidence="2" id="KW-0378">Hydrolase</keyword>
<dbReference type="SMART" id="SM00487">
    <property type="entry name" value="DEXDc"/>
    <property type="match status" value="1"/>
</dbReference>
<evidence type="ECO:0000313" key="3">
    <source>
        <dbReference type="Proteomes" id="UP000295163"/>
    </source>
</evidence>
<proteinExistence type="predicted"/>
<dbReference type="Gene3D" id="3.40.50.300">
    <property type="entry name" value="P-loop containing nucleotide triphosphate hydrolases"/>
    <property type="match status" value="2"/>
</dbReference>
<reference evidence="2 3" key="1">
    <citation type="submission" date="2019-03" db="EMBL/GenBank/DDBJ databases">
        <title>Genome Sequencing and Assembly of Various Microbes Isolated from Partially Reclaimed Soil and Acid Mine Drainage (AMD) Site.</title>
        <authorList>
            <person name="Steinbock B."/>
            <person name="Bechtold R."/>
            <person name="Sevigny J.L."/>
            <person name="Thomas D."/>
            <person name="Cuthill L.R."/>
            <person name="Aveiro Johannsen E.J."/>
            <person name="Thomas K."/>
            <person name="Ghosh A."/>
        </authorList>
    </citation>
    <scope>NUCLEOTIDE SEQUENCE [LARGE SCALE GENOMIC DNA]</scope>
    <source>
        <strain evidence="2 3">S-A3</strain>
    </source>
</reference>
<comment type="caution">
    <text evidence="2">The sequence shown here is derived from an EMBL/GenBank/DDBJ whole genome shotgun (WGS) entry which is preliminary data.</text>
</comment>
<dbReference type="GO" id="GO:0004386">
    <property type="term" value="F:helicase activity"/>
    <property type="evidence" value="ECO:0007669"/>
    <property type="project" value="UniProtKB-KW"/>
</dbReference>
<dbReference type="AlphaFoldDB" id="A0A4R5YP26"/>
<name>A0A4R5YP26_KOCRO</name>
<evidence type="ECO:0000259" key="1">
    <source>
        <dbReference type="PROSITE" id="PS51192"/>
    </source>
</evidence>
<gene>
    <name evidence="2" type="ORF">E2R59_00245</name>
</gene>
<dbReference type="GO" id="GO:0003676">
    <property type="term" value="F:nucleic acid binding"/>
    <property type="evidence" value="ECO:0007669"/>
    <property type="project" value="InterPro"/>
</dbReference>
<dbReference type="RefSeq" id="WP_133408771.1">
    <property type="nucleotide sequence ID" value="NZ_SMZT01000001.1"/>
</dbReference>
<dbReference type="InterPro" id="IPR014001">
    <property type="entry name" value="Helicase_ATP-bd"/>
</dbReference>
<dbReference type="GO" id="GO:0005524">
    <property type="term" value="F:ATP binding"/>
    <property type="evidence" value="ECO:0007669"/>
    <property type="project" value="InterPro"/>
</dbReference>
<dbReference type="SUPFAM" id="SSF52540">
    <property type="entry name" value="P-loop containing nucleoside triphosphate hydrolases"/>
    <property type="match status" value="2"/>
</dbReference>
<dbReference type="InterPro" id="IPR027417">
    <property type="entry name" value="P-loop_NTPase"/>
</dbReference>
<sequence>MVLDLKRLGSGGMGHRLMPRDIFTALPNKPWPRLRLEQGEILKAWFEKRSQRDLVIKQNTGGGKTVVGLLIAQSSLNEGVGPAVYLVPDTYLVDQVVAEADSLGITVTTDAKATTFLASKAILVTTIHKLINGRTVFGLIGGHRQVTSVGTVIIDDAHACVAVVRAQYTIDIPVEHEAYTALLALFGADLKQQDAKGYADLCEGTAGKPIKVPFWAWEHQQERILETLRKHAESSSTASLYFPWPLLAPHLHLASATFTNRTLEIRTPCPAIGLIPAVAQAKRRVYLSATLADDGILVTDLNADPTSVSAPISPDRAADLGDRLILAPLMLNPGMVSDTIRELTRQLTDGDRNGDGALDSDPINAVVLVPSHQAADAWKPYANHTLTVTDMKPVIDRLVAGEHVGLVVLINKYDGVDLPGDACRLLVLDGVPMPLTPAERREAAALAGSRTYRVRTVQRIEQGIGRGIRDAEDYCAVLLMGNELAMAVIDHASQDLFSPATRAQLDLSNELADQLQGEGIDGLREALQLFLDRDDTWRLKSSDAIAGVEYDRQARISELALARREAFNRATAGDYRGAVEALRGAIIHLENAEKGWYQEELATYQHIYSPGDAQDTLRDARQLNPAALMPQAALDPKPLKGTTKQAQQCTDYLQQTYKTGAALRLGIGTVLDRITWAGDSSNEAEEGFRLLGLHLGFGSTRPDQGPGGGPDNLWALSDKHHAIIELKTEVSRADPSITKAEANQLGGSINWDIQVNKHVSQRTPILVHPQTRIQPDAALPQGTRIVTATELEVLKTDIRAFAADIADSARWRNLATVVAALQRHNLTADNIIHKHSVKPAR</sequence>
<dbReference type="PROSITE" id="PS51192">
    <property type="entry name" value="HELICASE_ATP_BIND_1"/>
    <property type="match status" value="1"/>
</dbReference>
<dbReference type="SMART" id="SM00491">
    <property type="entry name" value="HELICc2"/>
    <property type="match status" value="1"/>
</dbReference>
<dbReference type="InterPro" id="IPR006555">
    <property type="entry name" value="ATP-dep_Helicase_C"/>
</dbReference>
<dbReference type="Proteomes" id="UP000295163">
    <property type="component" value="Unassembled WGS sequence"/>
</dbReference>
<keyword evidence="2" id="KW-0347">Helicase</keyword>
<keyword evidence="2" id="KW-0547">Nucleotide-binding</keyword>
<dbReference type="GO" id="GO:0006139">
    <property type="term" value="P:nucleobase-containing compound metabolic process"/>
    <property type="evidence" value="ECO:0007669"/>
    <property type="project" value="InterPro"/>
</dbReference>
<dbReference type="InterPro" id="IPR011545">
    <property type="entry name" value="DEAD/DEAH_box_helicase_dom"/>
</dbReference>
<accession>A0A4R5YP26</accession>
<dbReference type="GeneID" id="64345822"/>
<organism evidence="2 3">
    <name type="scientific">Kocuria rosea</name>
    <name type="common">Deinococcus erythromyxa</name>
    <name type="synonym">Micrococcus rubens</name>
    <dbReference type="NCBI Taxonomy" id="1275"/>
    <lineage>
        <taxon>Bacteria</taxon>
        <taxon>Bacillati</taxon>
        <taxon>Actinomycetota</taxon>
        <taxon>Actinomycetes</taxon>
        <taxon>Micrococcales</taxon>
        <taxon>Micrococcaceae</taxon>
        <taxon>Kocuria</taxon>
    </lineage>
</organism>
<dbReference type="EMBL" id="SMZT01000001">
    <property type="protein sequence ID" value="TDL46491.1"/>
    <property type="molecule type" value="Genomic_DNA"/>
</dbReference>
<evidence type="ECO:0000313" key="2">
    <source>
        <dbReference type="EMBL" id="TDL46491.1"/>
    </source>
</evidence>